<dbReference type="KEGG" id="bfc:BacF7301_19935"/>
<feature type="transmembrane region" description="Helical" evidence="5">
    <location>
        <begin position="98"/>
        <end position="120"/>
    </location>
</feature>
<keyword evidence="3 5" id="KW-1133">Transmembrane helix</keyword>
<dbReference type="InterPro" id="IPR051533">
    <property type="entry name" value="WaaL-like"/>
</dbReference>
<feature type="transmembrane region" description="Helical" evidence="5">
    <location>
        <begin position="49"/>
        <end position="65"/>
    </location>
</feature>
<dbReference type="GO" id="GO:0016874">
    <property type="term" value="F:ligase activity"/>
    <property type="evidence" value="ECO:0007669"/>
    <property type="project" value="UniProtKB-KW"/>
</dbReference>
<dbReference type="EMBL" id="CP050831">
    <property type="protein sequence ID" value="QIU96278.1"/>
    <property type="molecule type" value="Genomic_DNA"/>
</dbReference>
<evidence type="ECO:0000256" key="4">
    <source>
        <dbReference type="ARBA" id="ARBA00023136"/>
    </source>
</evidence>
<keyword evidence="7" id="KW-0436">Ligase</keyword>
<dbReference type="RefSeq" id="WP_022136911.1">
    <property type="nucleotide sequence ID" value="NZ_CP050831.1"/>
</dbReference>
<evidence type="ECO:0000256" key="2">
    <source>
        <dbReference type="ARBA" id="ARBA00022692"/>
    </source>
</evidence>
<dbReference type="AlphaFoldDB" id="A0A6H0KUW7"/>
<feature type="transmembrane region" description="Helical" evidence="5">
    <location>
        <begin position="167"/>
        <end position="186"/>
    </location>
</feature>
<feature type="transmembrane region" description="Helical" evidence="5">
    <location>
        <begin position="327"/>
        <end position="347"/>
    </location>
</feature>
<feature type="transmembrane region" description="Helical" evidence="5">
    <location>
        <begin position="72"/>
        <end position="92"/>
    </location>
</feature>
<feature type="domain" description="O-antigen ligase-related" evidence="6">
    <location>
        <begin position="200"/>
        <end position="339"/>
    </location>
</feature>
<dbReference type="Pfam" id="PF04932">
    <property type="entry name" value="Wzy_C"/>
    <property type="match status" value="1"/>
</dbReference>
<dbReference type="PANTHER" id="PTHR37422:SF13">
    <property type="entry name" value="LIPOPOLYSACCHARIDE BIOSYNTHESIS PROTEIN PA4999-RELATED"/>
    <property type="match status" value="1"/>
</dbReference>
<proteinExistence type="predicted"/>
<evidence type="ECO:0000256" key="5">
    <source>
        <dbReference type="SAM" id="Phobius"/>
    </source>
</evidence>
<protein>
    <submittedName>
        <fullName evidence="7">O-antigen ligase family protein</fullName>
    </submittedName>
</protein>
<feature type="transmembrane region" description="Helical" evidence="5">
    <location>
        <begin position="198"/>
        <end position="229"/>
    </location>
</feature>
<dbReference type="Proteomes" id="UP000501780">
    <property type="component" value="Chromosome"/>
</dbReference>
<accession>A0A6H0KUW7</accession>
<evidence type="ECO:0000256" key="1">
    <source>
        <dbReference type="ARBA" id="ARBA00004141"/>
    </source>
</evidence>
<feature type="transmembrane region" description="Helical" evidence="5">
    <location>
        <begin position="127"/>
        <end position="147"/>
    </location>
</feature>
<feature type="transmembrane region" description="Helical" evidence="5">
    <location>
        <begin position="26"/>
        <end position="43"/>
    </location>
</feature>
<keyword evidence="4 5" id="KW-0472">Membrane</keyword>
<evidence type="ECO:0000313" key="7">
    <source>
        <dbReference type="EMBL" id="QIU96278.1"/>
    </source>
</evidence>
<dbReference type="PANTHER" id="PTHR37422">
    <property type="entry name" value="TEICHURONIC ACID BIOSYNTHESIS PROTEIN TUAE"/>
    <property type="match status" value="1"/>
</dbReference>
<dbReference type="GO" id="GO:0016020">
    <property type="term" value="C:membrane"/>
    <property type="evidence" value="ECO:0007669"/>
    <property type="project" value="UniProtKB-SubCell"/>
</dbReference>
<organism evidence="7 8">
    <name type="scientific">Bacteroides faecium</name>
    <dbReference type="NCBI Taxonomy" id="2715212"/>
    <lineage>
        <taxon>Bacteria</taxon>
        <taxon>Pseudomonadati</taxon>
        <taxon>Bacteroidota</taxon>
        <taxon>Bacteroidia</taxon>
        <taxon>Bacteroidales</taxon>
        <taxon>Bacteroidaceae</taxon>
        <taxon>Bacteroides</taxon>
    </lineage>
</organism>
<keyword evidence="2 5" id="KW-0812">Transmembrane</keyword>
<evidence type="ECO:0000313" key="8">
    <source>
        <dbReference type="Proteomes" id="UP000501780"/>
    </source>
</evidence>
<keyword evidence="8" id="KW-1185">Reference proteome</keyword>
<comment type="subcellular location">
    <subcellularLocation>
        <location evidence="1">Membrane</location>
        <topology evidence="1">Multi-pass membrane protein</topology>
    </subcellularLocation>
</comment>
<name>A0A6H0KUW7_9BACE</name>
<feature type="transmembrane region" description="Helical" evidence="5">
    <location>
        <begin position="241"/>
        <end position="260"/>
    </location>
</feature>
<dbReference type="InterPro" id="IPR007016">
    <property type="entry name" value="O-antigen_ligase-rel_domated"/>
</dbReference>
<gene>
    <name evidence="7" type="ORF">BacF7301_19935</name>
</gene>
<evidence type="ECO:0000256" key="3">
    <source>
        <dbReference type="ARBA" id="ARBA00022989"/>
    </source>
</evidence>
<evidence type="ECO:0000259" key="6">
    <source>
        <dbReference type="Pfam" id="PF04932"/>
    </source>
</evidence>
<reference evidence="7 8" key="1">
    <citation type="submission" date="2020-03" db="EMBL/GenBank/DDBJ databases">
        <title>Genomic analysis of Bacteroides faecium CBA7301.</title>
        <authorList>
            <person name="Kim J."/>
            <person name="Roh S.W."/>
        </authorList>
    </citation>
    <scope>NUCLEOTIDE SEQUENCE [LARGE SCALE GENOMIC DNA]</scope>
    <source>
        <strain evidence="7 8">CBA7301</strain>
    </source>
</reference>
<feature type="transmembrane region" description="Helical" evidence="5">
    <location>
        <begin position="362"/>
        <end position="393"/>
    </location>
</feature>
<sequence length="407" mass="45053">MNKILNYLINLPVFANVDATINCKRMAWLFTIIAINGITGFSIPLLGSIYIPVCMVCLLYILACGKLKIDGLYVVMYIAFFLSALGATEPFFNSNIRYLLFLCVTLLCTSCISSPTAIAFRSLVYRNILILLTFLTIGSFVCYFLGINLVRKDLMHDVTSAGVFGGLYAHSMLLGPMSALVALMFLNTYVVYRKKILIALFFIAAAAVVMSASRGATLAMVVPIVYSLFFMKDLGGGRKALIGLLVVTSIVAIPIADRIATGLITKQQRNEKAGSTFDSREDKWDNRIREFEENPVLGIGFCSVDLRNSEDYNAAGGVESGSTHLSILSMTGVVGMIPYLCVLLSAYKSVRRDRSVVAQMRMYMFLAMITHAMFEGYALYAGGFLCFVYWLMIGHCADYKKMKNRLE</sequence>